<dbReference type="PROSITE" id="PS50883">
    <property type="entry name" value="EAL"/>
    <property type="match status" value="1"/>
</dbReference>
<feature type="transmembrane region" description="Helical" evidence="1">
    <location>
        <begin position="176"/>
        <end position="200"/>
    </location>
</feature>
<feature type="transmembrane region" description="Helical" evidence="1">
    <location>
        <begin position="111"/>
        <end position="130"/>
    </location>
</feature>
<dbReference type="InterPro" id="IPR001633">
    <property type="entry name" value="EAL_dom"/>
</dbReference>
<feature type="domain" description="MHYT" evidence="4">
    <location>
        <begin position="12"/>
        <end position="199"/>
    </location>
</feature>
<feature type="domain" description="EAL" evidence="2">
    <location>
        <begin position="545"/>
        <end position="795"/>
    </location>
</feature>
<dbReference type="Proteomes" id="UP000254889">
    <property type="component" value="Chromosome"/>
</dbReference>
<dbReference type="InterPro" id="IPR029787">
    <property type="entry name" value="Nucleotide_cyclase"/>
</dbReference>
<dbReference type="InterPro" id="IPR035919">
    <property type="entry name" value="EAL_sf"/>
</dbReference>
<dbReference type="PANTHER" id="PTHR44757">
    <property type="entry name" value="DIGUANYLATE CYCLASE DGCP"/>
    <property type="match status" value="1"/>
</dbReference>
<dbReference type="Pfam" id="PF00990">
    <property type="entry name" value="GGDEF"/>
    <property type="match status" value="1"/>
</dbReference>
<feature type="transmembrane region" description="Helical" evidence="1">
    <location>
        <begin position="14"/>
        <end position="35"/>
    </location>
</feature>
<dbReference type="KEGG" id="ptaw:DW352_18370"/>
<dbReference type="OrthoDB" id="9814202at2"/>
<organism evidence="5 6">
    <name type="scientific">Pseudolabrys taiwanensis</name>
    <dbReference type="NCBI Taxonomy" id="331696"/>
    <lineage>
        <taxon>Bacteria</taxon>
        <taxon>Pseudomonadati</taxon>
        <taxon>Pseudomonadota</taxon>
        <taxon>Alphaproteobacteria</taxon>
        <taxon>Hyphomicrobiales</taxon>
        <taxon>Xanthobacteraceae</taxon>
        <taxon>Pseudolabrys</taxon>
    </lineage>
</organism>
<dbReference type="Pfam" id="PF00563">
    <property type="entry name" value="EAL"/>
    <property type="match status" value="1"/>
</dbReference>
<dbReference type="PROSITE" id="PS50887">
    <property type="entry name" value="GGDEF"/>
    <property type="match status" value="1"/>
</dbReference>
<dbReference type="InterPro" id="IPR052155">
    <property type="entry name" value="Biofilm_reg_signaling"/>
</dbReference>
<dbReference type="AlphaFoldDB" id="A0A345ZZG3"/>
<dbReference type="CDD" id="cd00130">
    <property type="entry name" value="PAS"/>
    <property type="match status" value="1"/>
</dbReference>
<dbReference type="Gene3D" id="3.30.450.20">
    <property type="entry name" value="PAS domain"/>
    <property type="match status" value="1"/>
</dbReference>
<keyword evidence="1" id="KW-0812">Transmembrane</keyword>
<sequence length="800" mass="87480">MYQMINCLTSQHDWQLVALAIGVCFLATITTVGLFRRAQASEGRSRLAWLSLDAISAGFGIWATHFIAMLAFKPPFPIGYGLTLTMLSLGVAALITGIGQYLVLQAGSRPATIASGGLIGAGVAAMHYLGMGAMEVPAHLSWSYPLVLLSLALGICLAAAAFYVAAYRLNWMGSVVAILSFTFAIVGTHFTAMAAVTFAYDPTISIDNTDLVPASLSLVIAVAVILFLGLCLIFALSDWRTRERLRQQKGQLDTALENMSQGLCMFDSEGRVLLFNEKYVEITSIPADTLRHSTLIDILSEQKTGAKIEDPEGFASRIISAARKREPLNTLVEHHNGRIIRAVTGPMKDGGWVATLEDITDWQKAQEKIFHMARHDALTNLPNRVLFREHLEAALTRVNRNECAAILCLDLDRFKSVNDTLGHLVGDDLLNEVARRLVGCLREGDMVARVGGDEFAIVQSGKDLHASDVAALAGRIVEVVSAPYEIQGNQIVIGTSIGISFAPEDGTVAEKLLRNADLAMYRAKADGRGTYRFFEPGMDAKAQARRLLELELRGALARQEFELYYQPIQDLESGEIIEMEALIRWKHPLRGFVAPMDFIPVAEETGLITQIGDWVLARACKDAAAWSRPLSVAVNMSPVQFKSQALLRSVEAALSTSELPAARLELEITEAVLMDESDATLGMLHQLRNLGVRISMDDFGTGYSSLGYLRSFPFDKIKIDRSFIRDLTSRADAMAIVRAVTGLGRSLGIPTTAEGVETAEQVNLLRREGCTQVQGFHFSEPRPASEVEYMLSGRNLRIVS</sequence>
<dbReference type="RefSeq" id="WP_115692689.1">
    <property type="nucleotide sequence ID" value="NZ_CP031417.1"/>
</dbReference>
<dbReference type="Gene3D" id="3.20.20.450">
    <property type="entry name" value="EAL domain"/>
    <property type="match status" value="1"/>
</dbReference>
<evidence type="ECO:0000259" key="3">
    <source>
        <dbReference type="PROSITE" id="PS50887"/>
    </source>
</evidence>
<feature type="domain" description="GGDEF" evidence="3">
    <location>
        <begin position="402"/>
        <end position="536"/>
    </location>
</feature>
<dbReference type="NCBIfam" id="TIGR00254">
    <property type="entry name" value="GGDEF"/>
    <property type="match status" value="1"/>
</dbReference>
<name>A0A345ZZG3_9HYPH</name>
<feature type="transmembrane region" description="Helical" evidence="1">
    <location>
        <begin position="142"/>
        <end position="164"/>
    </location>
</feature>
<dbReference type="SUPFAM" id="SSF141868">
    <property type="entry name" value="EAL domain-like"/>
    <property type="match status" value="1"/>
</dbReference>
<feature type="transmembrane region" description="Helical" evidence="1">
    <location>
        <begin position="47"/>
        <end position="72"/>
    </location>
</feature>
<evidence type="ECO:0000313" key="5">
    <source>
        <dbReference type="EMBL" id="AXK82310.1"/>
    </source>
</evidence>
<gene>
    <name evidence="5" type="ORF">DW352_18370</name>
</gene>
<keyword evidence="6" id="KW-1185">Reference proteome</keyword>
<evidence type="ECO:0000259" key="4">
    <source>
        <dbReference type="PROSITE" id="PS50924"/>
    </source>
</evidence>
<dbReference type="InterPro" id="IPR005330">
    <property type="entry name" value="MHYT_dom"/>
</dbReference>
<protein>
    <submittedName>
        <fullName evidence="5">EAL domain-containing protein</fullName>
    </submittedName>
</protein>
<dbReference type="PANTHER" id="PTHR44757:SF2">
    <property type="entry name" value="BIOFILM ARCHITECTURE MAINTENANCE PROTEIN MBAA"/>
    <property type="match status" value="1"/>
</dbReference>
<dbReference type="InterPro" id="IPR035965">
    <property type="entry name" value="PAS-like_dom_sf"/>
</dbReference>
<evidence type="ECO:0000256" key="1">
    <source>
        <dbReference type="PROSITE-ProRule" id="PRU00244"/>
    </source>
</evidence>
<proteinExistence type="predicted"/>
<evidence type="ECO:0000313" key="6">
    <source>
        <dbReference type="Proteomes" id="UP000254889"/>
    </source>
</evidence>
<dbReference type="PROSITE" id="PS50924">
    <property type="entry name" value="MHYT"/>
    <property type="match status" value="1"/>
</dbReference>
<dbReference type="CDD" id="cd01949">
    <property type="entry name" value="GGDEF"/>
    <property type="match status" value="1"/>
</dbReference>
<feature type="transmembrane region" description="Helical" evidence="1">
    <location>
        <begin position="212"/>
        <end position="236"/>
    </location>
</feature>
<dbReference type="GO" id="GO:0016020">
    <property type="term" value="C:membrane"/>
    <property type="evidence" value="ECO:0007669"/>
    <property type="project" value="UniProtKB-UniRule"/>
</dbReference>
<dbReference type="Gene3D" id="3.30.70.270">
    <property type="match status" value="1"/>
</dbReference>
<dbReference type="SMART" id="SM00052">
    <property type="entry name" value="EAL"/>
    <property type="match status" value="1"/>
</dbReference>
<dbReference type="InterPro" id="IPR000014">
    <property type="entry name" value="PAS"/>
</dbReference>
<accession>A0A345ZZG3</accession>
<evidence type="ECO:0000259" key="2">
    <source>
        <dbReference type="PROSITE" id="PS50883"/>
    </source>
</evidence>
<dbReference type="CDD" id="cd01948">
    <property type="entry name" value="EAL"/>
    <property type="match status" value="1"/>
</dbReference>
<dbReference type="SUPFAM" id="SSF55073">
    <property type="entry name" value="Nucleotide cyclase"/>
    <property type="match status" value="1"/>
</dbReference>
<dbReference type="InterPro" id="IPR000160">
    <property type="entry name" value="GGDEF_dom"/>
</dbReference>
<dbReference type="Pfam" id="PF03707">
    <property type="entry name" value="MHYT"/>
    <property type="match status" value="3"/>
</dbReference>
<dbReference type="EMBL" id="CP031417">
    <property type="protein sequence ID" value="AXK82310.1"/>
    <property type="molecule type" value="Genomic_DNA"/>
</dbReference>
<feature type="transmembrane region" description="Helical" evidence="1">
    <location>
        <begin position="78"/>
        <end position="104"/>
    </location>
</feature>
<keyword evidence="1" id="KW-0472">Membrane</keyword>
<dbReference type="Pfam" id="PF12860">
    <property type="entry name" value="PAS_7"/>
    <property type="match status" value="1"/>
</dbReference>
<keyword evidence="1" id="KW-1133">Transmembrane helix</keyword>
<dbReference type="SUPFAM" id="SSF55785">
    <property type="entry name" value="PYP-like sensor domain (PAS domain)"/>
    <property type="match status" value="1"/>
</dbReference>
<dbReference type="SMART" id="SM00267">
    <property type="entry name" value="GGDEF"/>
    <property type="match status" value="1"/>
</dbReference>
<dbReference type="InterPro" id="IPR043128">
    <property type="entry name" value="Rev_trsase/Diguanyl_cyclase"/>
</dbReference>
<reference evidence="5 6" key="1">
    <citation type="submission" date="2018-07" db="EMBL/GenBank/DDBJ databases">
        <authorList>
            <person name="Quirk P.G."/>
            <person name="Krulwich T.A."/>
        </authorList>
    </citation>
    <scope>NUCLEOTIDE SEQUENCE [LARGE SCALE GENOMIC DNA]</scope>
    <source>
        <strain evidence="5 6">CC-BB4</strain>
    </source>
</reference>